<evidence type="ECO:0000313" key="2">
    <source>
        <dbReference type="Proteomes" id="UP000588112"/>
    </source>
</evidence>
<dbReference type="AlphaFoldDB" id="A0A7W9DPH4"/>
<evidence type="ECO:0000313" key="1">
    <source>
        <dbReference type="EMBL" id="MBB5626452.1"/>
    </source>
</evidence>
<accession>A0A7W9DPH4</accession>
<dbReference type="EMBL" id="JACHBR010000001">
    <property type="protein sequence ID" value="MBB5626452.1"/>
    <property type="molecule type" value="Genomic_DNA"/>
</dbReference>
<dbReference type="Proteomes" id="UP000588112">
    <property type="component" value="Unassembled WGS sequence"/>
</dbReference>
<comment type="caution">
    <text evidence="1">The sequence shown here is derived from an EMBL/GenBank/DDBJ whole genome shotgun (WGS) entry which is preliminary data.</text>
</comment>
<name>A0A7W9DPH4_9ACTN</name>
<protein>
    <submittedName>
        <fullName evidence="1">Uncharacterized protein</fullName>
    </submittedName>
</protein>
<keyword evidence="2" id="KW-1185">Reference proteome</keyword>
<gene>
    <name evidence="1" type="ORF">BJ981_002151</name>
</gene>
<sequence length="39" mass="4482">MSRRIVLATKPPRRPALLWSRRRAGPPGTVGRVVYLLKR</sequence>
<reference evidence="1 2" key="1">
    <citation type="submission" date="2020-08" db="EMBL/GenBank/DDBJ databases">
        <title>Sequencing the genomes of 1000 actinobacteria strains.</title>
        <authorList>
            <person name="Klenk H.-P."/>
        </authorList>
    </citation>
    <scope>NUCLEOTIDE SEQUENCE [LARGE SCALE GENOMIC DNA]</scope>
    <source>
        <strain evidence="1 2">DSM 45790</strain>
    </source>
</reference>
<organism evidence="1 2">
    <name type="scientific">Sphaerisporangium krabiense</name>
    <dbReference type="NCBI Taxonomy" id="763782"/>
    <lineage>
        <taxon>Bacteria</taxon>
        <taxon>Bacillati</taxon>
        <taxon>Actinomycetota</taxon>
        <taxon>Actinomycetes</taxon>
        <taxon>Streptosporangiales</taxon>
        <taxon>Streptosporangiaceae</taxon>
        <taxon>Sphaerisporangium</taxon>
    </lineage>
</organism>
<proteinExistence type="predicted"/>